<name>A0A087VT80_9BIFI</name>
<dbReference type="PANTHER" id="PTHR13817">
    <property type="entry name" value="TITIN"/>
    <property type="match status" value="1"/>
</dbReference>
<dbReference type="InterPro" id="IPR036116">
    <property type="entry name" value="FN3_sf"/>
</dbReference>
<proteinExistence type="predicted"/>
<feature type="domain" description="Fibronectin type-III" evidence="6">
    <location>
        <begin position="1600"/>
        <end position="1693"/>
    </location>
</feature>
<feature type="domain" description="Fibronectin type-III" evidence="6">
    <location>
        <begin position="1504"/>
        <end position="1599"/>
    </location>
</feature>
<dbReference type="Proteomes" id="UP000028569">
    <property type="component" value="Chromosome"/>
</dbReference>
<evidence type="ECO:0000259" key="6">
    <source>
        <dbReference type="PROSITE" id="PS50853"/>
    </source>
</evidence>
<evidence type="ECO:0000256" key="1">
    <source>
        <dbReference type="ARBA" id="ARBA00022737"/>
    </source>
</evidence>
<organism evidence="7 8">
    <name type="scientific">Bifidobacterium [indicum] DSM 20214 = LMG 11587</name>
    <dbReference type="NCBI Taxonomy" id="1341694"/>
    <lineage>
        <taxon>Bacteria</taxon>
        <taxon>Bacillati</taxon>
        <taxon>Actinomycetota</taxon>
        <taxon>Actinomycetes</taxon>
        <taxon>Bifidobacteriales</taxon>
        <taxon>Bifidobacteriaceae</taxon>
        <taxon>Bifidobacterium</taxon>
    </lineage>
</organism>
<dbReference type="GO" id="GO:0016798">
    <property type="term" value="F:hydrolase activity, acting on glycosyl bonds"/>
    <property type="evidence" value="ECO:0007669"/>
    <property type="project" value="UniProtKB-KW"/>
</dbReference>
<keyword evidence="3" id="KW-0119">Carbohydrate metabolism</keyword>
<dbReference type="SMART" id="SM00060">
    <property type="entry name" value="FN3"/>
    <property type="match status" value="2"/>
</dbReference>
<dbReference type="Pfam" id="PF17963">
    <property type="entry name" value="Big_9"/>
    <property type="match status" value="3"/>
</dbReference>
<dbReference type="HOGENOM" id="CLU_001730_1_0_11"/>
<dbReference type="CDD" id="cd00063">
    <property type="entry name" value="FN3"/>
    <property type="match status" value="2"/>
</dbReference>
<feature type="region of interest" description="Disordered" evidence="4">
    <location>
        <begin position="328"/>
        <end position="352"/>
    </location>
</feature>
<keyword evidence="5" id="KW-0472">Membrane</keyword>
<reference evidence="7 8" key="1">
    <citation type="journal article" date="2014" name="Appl. Environ. Microbiol.">
        <title>Genomic encyclopedia of type strains of the genus Bifidobacterium.</title>
        <authorList>
            <person name="Milani C."/>
            <person name="Lugli G.A."/>
            <person name="Duranti S."/>
            <person name="Turroni F."/>
            <person name="Bottacini F."/>
            <person name="Mangifesta M."/>
            <person name="Sanchez B."/>
            <person name="Viappiani A."/>
            <person name="Mancabelli L."/>
            <person name="Taminiau B."/>
            <person name="Delcenserie V."/>
            <person name="Barrangou R."/>
            <person name="Margolles A."/>
            <person name="van Sinderen D."/>
            <person name="Ventura M."/>
        </authorList>
    </citation>
    <scope>NUCLEOTIDE SEQUENCE [LARGE SCALE GENOMIC DNA]</scope>
    <source>
        <strain evidence="7 8">LMG 11587</strain>
    </source>
</reference>
<sequence>MGSGSGPSRRHRIRQRIRSLMSSTRSPWAIPVVVFIALVLIATGAILLNTINRQQVQVDDGSVWITSQDERKVARFKPGIGEADVALSTNTSRFDLAQSGYTTILGQDGAMSPINASTASIGDRTRLGTQVEQIVNGPTVALHQRTTGKVWVGRGDDLKALDPNQQQPILTLGRGGAVSVTPQGSVYAFRPSDGAVLVVDGPGGKTHRTLESITDGKPIKADGMAVVGDQAVVLSGRTLYWSKGSTRIHSSGDLTIQETPVDRIQRNDWVGVSDQGGVHLVNLDAPGTDPTLITTGGSGQPARPVSSGGCLWAAWSSPSRNFIRLCGTGGAMPSAQDGGRKSDPDPRLSTLQSISPTDNLVFRANHRQVILNDVLAGNVWNPRESTKMIKVQWRTMEVKETQTRDQKEDSANNQQRFAPSCDSRSGSIKAEDDQFGIRAGTQALLDPLRNDHQTDCSVLQISDAQTSSGEVTLAPVYDGRFLQVDAGRANPGTIRINYSITDGHGQVSSAGIVLTIAPAKMIEENRAPEQVDTPPEYEVEQGATISINALAGFMDPDGDTMTLVAAAPTNSDQVSVTTRTDGRLTLSTGSATSGRVGIRVTVSDGRQSGDGLVYFSIRPANTLSPLVDPVIRQVQPGRTVRINLKETTHGNSAQPLQLAKISQPDEARVEFNTEDLSFTFSAQNPGTYYVPYTVAQGDHTTQGLARLEVAQIKGEAAKPVAVNDVALLGADQTAIVDPLDNDLDPMGGVLALTSVSADPSSGIKAGIVNHKRIYLTARQIPSHPVNITYTVANSAGDAQGTITLQPPPLDRGSSTPKADNISAQVRQGGLVTVRVMDHVTYPDGTTVSLEPDLGRDQGTFKGLVFVSGDVVRYQAGQEPGTYPVTYTVKDNLGNTASGVITFEVHTGNQKDKPAPTPDDVQAQVAAGSKVRIPVALTGIDPDGDCDTLSGLGNQAPKLGRITQVGADYLIYEAYADSSGTDDFTYAVEDWVGQRAQGHIRVGVFRNSTGGGVFSRDDQVTMRPGMAVDVPVLSNDISGDDTPLTLDPHLEATGVSEAKVVDNMIRLTTPPQAGTAYVVYRARNQAGISDQATLTITTDPKAPIQPPTLQDYDVAPADTIDKRTVEVDLADSMSNPSGTVEDLKLEVHPSAGEHARVKGGPGSTVLSIDLTDQARAVPYTVTNTRYGITSTAFVKVPAFGVFPPTIRPKAPDLRVRAGQSITIDIADHVRVGAGKTARIASPDSVSATKSDGSDPYVDPTTLRFTADRDYSGPASLTFTAQDGVPDGKTIVNSAVLTLPITVEGGREEPPTLSAPPIDLVAGDPAQTISLKALTRIPRGSASDSYTYSTSGASGPIQVSLTPQGQLSVSADKTAAPGARATLPVTIAYKDGTVKGGLTFRVVKTTRPLASIPSRTVRAKAGQSLNVDMLDGAMNPFPDTPLRVVGVVTDDTSKLTASHSGDGRVTIKTDRDIGASTNTVLVTVEDGTRDKDRRVSASITVSIVDRPQAPKMLAGSPRAGDGTVSLAWLPGSANGSPIDEYRVSYRSSTGSGQQSCSQATTCTISGLSNGQDYSFTVQAHNEVGWSPASSPLAARPDVIPGGVRNLSMDGNTKETLTVRWDQPENRGSAIDRYLIQTTGSGCGSMRGRSPTSTSAVFSVDHQDAGQACSITVTPSNLAGAGEARSVSGSTWSHPDPPAFGKIEQSDPTNNPGLIDLALIPGADHGRPCGDILVTIEGADPSADSWTLGCTSGMATGQITLPASMARPGNTIRFKAISRIGGMGEEGQSPATTRELTLAGTRPPKKRAMESRRAQATREAEYAPSEPRNRGKPQANATSRSYERTRIDRHE</sequence>
<keyword evidence="2" id="KW-0326">Glycosidase</keyword>
<feature type="region of interest" description="Disordered" evidence="4">
    <location>
        <begin position="1778"/>
        <end position="1848"/>
    </location>
</feature>
<dbReference type="RefSeq" id="WP_052109088.1">
    <property type="nucleotide sequence ID" value="NZ_CP006018.1"/>
</dbReference>
<evidence type="ECO:0000256" key="3">
    <source>
        <dbReference type="ARBA" id="ARBA00023326"/>
    </source>
</evidence>
<keyword evidence="2" id="KW-0378">Hydrolase</keyword>
<feature type="compositionally biased region" description="Basic and acidic residues" evidence="4">
    <location>
        <begin position="1838"/>
        <end position="1848"/>
    </location>
</feature>
<feature type="compositionally biased region" description="Basic and acidic residues" evidence="4">
    <location>
        <begin position="1804"/>
        <end position="1818"/>
    </location>
</feature>
<feature type="transmembrane region" description="Helical" evidence="5">
    <location>
        <begin position="28"/>
        <end position="48"/>
    </location>
</feature>
<dbReference type="PANTHER" id="PTHR13817:SF151">
    <property type="entry name" value="TITIN"/>
    <property type="match status" value="1"/>
</dbReference>
<dbReference type="KEGG" id="bii:BINDI_0290"/>
<gene>
    <name evidence="7" type="ORF">BINDI_0290</name>
</gene>
<evidence type="ECO:0000313" key="7">
    <source>
        <dbReference type="EMBL" id="AIC91575.1"/>
    </source>
</evidence>
<feature type="compositionally biased region" description="Polar residues" evidence="4">
    <location>
        <begin position="411"/>
        <end position="426"/>
    </location>
</feature>
<accession>A0A087VT80</accession>
<keyword evidence="5" id="KW-0812">Transmembrane</keyword>
<dbReference type="PROSITE" id="PS50853">
    <property type="entry name" value="FN3"/>
    <property type="match status" value="2"/>
</dbReference>
<dbReference type="Gene3D" id="2.60.40.10">
    <property type="entry name" value="Immunoglobulins"/>
    <property type="match status" value="3"/>
</dbReference>
<dbReference type="InterPro" id="IPR050964">
    <property type="entry name" value="Striated_Muscle_Regulatory"/>
</dbReference>
<feature type="region of interest" description="Disordered" evidence="4">
    <location>
        <begin position="400"/>
        <end position="433"/>
    </location>
</feature>
<evidence type="ECO:0000256" key="5">
    <source>
        <dbReference type="SAM" id="Phobius"/>
    </source>
</evidence>
<keyword evidence="5" id="KW-1133">Transmembrane helix</keyword>
<dbReference type="OrthoDB" id="5241356at2"/>
<dbReference type="InterPro" id="IPR003961">
    <property type="entry name" value="FN3_dom"/>
</dbReference>
<dbReference type="Pfam" id="PF00041">
    <property type="entry name" value="fn3"/>
    <property type="match status" value="1"/>
</dbReference>
<dbReference type="SUPFAM" id="SSF50969">
    <property type="entry name" value="YVTN repeat-like/Quinoprotein amine dehydrogenase"/>
    <property type="match status" value="1"/>
</dbReference>
<dbReference type="GO" id="GO:0000272">
    <property type="term" value="P:polysaccharide catabolic process"/>
    <property type="evidence" value="ECO:0007669"/>
    <property type="project" value="UniProtKB-KW"/>
</dbReference>
<evidence type="ECO:0000256" key="2">
    <source>
        <dbReference type="ARBA" id="ARBA00023295"/>
    </source>
</evidence>
<protein>
    <submittedName>
        <fullName evidence="7">Large protein with C-terminal fibronectin type III domain-containing protein</fullName>
    </submittedName>
</protein>
<keyword evidence="1" id="KW-0677">Repeat</keyword>
<dbReference type="InterPro" id="IPR013783">
    <property type="entry name" value="Ig-like_fold"/>
</dbReference>
<keyword evidence="3" id="KW-0624">Polysaccharide degradation</keyword>
<dbReference type="InterPro" id="IPR011044">
    <property type="entry name" value="Quino_amine_DH_bsu"/>
</dbReference>
<keyword evidence="8" id="KW-1185">Reference proteome</keyword>
<dbReference type="EMBL" id="CP006018">
    <property type="protein sequence ID" value="AIC91575.1"/>
    <property type="molecule type" value="Genomic_DNA"/>
</dbReference>
<feature type="compositionally biased region" description="Basic and acidic residues" evidence="4">
    <location>
        <begin position="400"/>
        <end position="410"/>
    </location>
</feature>
<dbReference type="SUPFAM" id="SSF49265">
    <property type="entry name" value="Fibronectin type III"/>
    <property type="match status" value="1"/>
</dbReference>
<evidence type="ECO:0000256" key="4">
    <source>
        <dbReference type="SAM" id="MobiDB-lite"/>
    </source>
</evidence>
<evidence type="ECO:0000313" key="8">
    <source>
        <dbReference type="Proteomes" id="UP000028569"/>
    </source>
</evidence>